<sequence>MAVQGAQTGVVEPKRGAVITPVSRMAKFPCHITSSRSSDRTEPKQILRNQVQGYALRVQIRPTRDHLEDRMATSKNVKYSNGKPSSDGRAKFPWEYAVPDTPFWNNLPFTVARNFLCNYTDSEISSLPIDPESSLPKDQKLRILEELLIDRLTAKDAATAPKKFYDEDYVIWDRLWLGRFDIQRELGRPEAEETMRMLCERRRDRGNLSHLHTLAGMLLSKGSYEEAEKMEVDVKEWLESKLGKDCPQALGAWRIIVQAVWKQGAGRRKDAERLIGEMSEVIEGMRGGTYEMYQGDERGYFESMEESLEKWDKEGMGN</sequence>
<comment type="caution">
    <text evidence="1">The sequence shown here is derived from an EMBL/GenBank/DDBJ whole genome shotgun (WGS) entry which is preliminary data.</text>
</comment>
<accession>A0A7D8UUC9</accession>
<dbReference type="OrthoDB" id="4473276at2759"/>
<dbReference type="AlphaFoldDB" id="A0A7D8UUC9"/>
<reference evidence="1 2" key="1">
    <citation type="submission" date="2018-05" db="EMBL/GenBank/DDBJ databases">
        <title>Whole genome sequencing for identification of molecular markers to develop diagnostic detection tools for the regulated plant pathogen Lachnellula willkommii.</title>
        <authorList>
            <person name="Giroux E."/>
            <person name="Bilodeau G."/>
        </authorList>
    </citation>
    <scope>NUCLEOTIDE SEQUENCE [LARGE SCALE GENOMIC DNA]</scope>
    <source>
        <strain evidence="1 2">CBS 625.97</strain>
    </source>
</reference>
<dbReference type="Gene3D" id="1.25.40.10">
    <property type="entry name" value="Tetratricopeptide repeat domain"/>
    <property type="match status" value="1"/>
</dbReference>
<evidence type="ECO:0000313" key="2">
    <source>
        <dbReference type="Proteomes" id="UP000481288"/>
    </source>
</evidence>
<protein>
    <submittedName>
        <fullName evidence="1">Uncharacterized protein</fullName>
    </submittedName>
</protein>
<dbReference type="EMBL" id="QGMG01000078">
    <property type="protein sequence ID" value="TVY57690.1"/>
    <property type="molecule type" value="Genomic_DNA"/>
</dbReference>
<evidence type="ECO:0000313" key="1">
    <source>
        <dbReference type="EMBL" id="TVY57690.1"/>
    </source>
</evidence>
<keyword evidence="2" id="KW-1185">Reference proteome</keyword>
<dbReference type="InterPro" id="IPR011990">
    <property type="entry name" value="TPR-like_helical_dom_sf"/>
</dbReference>
<proteinExistence type="predicted"/>
<name>A0A7D8UUC9_9HELO</name>
<dbReference type="Proteomes" id="UP000481288">
    <property type="component" value="Unassembled WGS sequence"/>
</dbReference>
<organism evidence="1 2">
    <name type="scientific">Lachnellula cervina</name>
    <dbReference type="NCBI Taxonomy" id="1316786"/>
    <lineage>
        <taxon>Eukaryota</taxon>
        <taxon>Fungi</taxon>
        <taxon>Dikarya</taxon>
        <taxon>Ascomycota</taxon>
        <taxon>Pezizomycotina</taxon>
        <taxon>Leotiomycetes</taxon>
        <taxon>Helotiales</taxon>
        <taxon>Lachnaceae</taxon>
        <taxon>Lachnellula</taxon>
    </lineage>
</organism>
<gene>
    <name evidence="1" type="ORF">LCER1_G002675</name>
</gene>